<evidence type="ECO:0000256" key="3">
    <source>
        <dbReference type="ARBA" id="ARBA00022452"/>
    </source>
</evidence>
<dbReference type="PROSITE" id="PS52016">
    <property type="entry name" value="TONB_DEPENDENT_REC_3"/>
    <property type="match status" value="1"/>
</dbReference>
<organism evidence="14 15">
    <name type="scientific">Termitidicoccus mucosus</name>
    <dbReference type="NCBI Taxonomy" id="1184151"/>
    <lineage>
        <taxon>Bacteria</taxon>
        <taxon>Pseudomonadati</taxon>
        <taxon>Verrucomicrobiota</taxon>
        <taxon>Opitutia</taxon>
        <taxon>Opitutales</taxon>
        <taxon>Opitutaceae</taxon>
        <taxon>Termitidicoccus</taxon>
    </lineage>
</organism>
<comment type="caution">
    <text evidence="14">The sequence shown here is derived from an EMBL/GenBank/DDBJ whole genome shotgun (WGS) entry which is preliminary data.</text>
</comment>
<evidence type="ECO:0000313" key="14">
    <source>
        <dbReference type="EMBL" id="OAM89891.1"/>
    </source>
</evidence>
<reference evidence="14 15" key="1">
    <citation type="submission" date="2016-01" db="EMBL/GenBank/DDBJ databases">
        <title>High potential of lignocellulose degradation of a new Verrucomicrobia species.</title>
        <authorList>
            <person name="Wang Y."/>
            <person name="Shi Y."/>
            <person name="Qiu Z."/>
            <person name="Liu S."/>
            <person name="Yang H."/>
        </authorList>
    </citation>
    <scope>NUCLEOTIDE SEQUENCE [LARGE SCALE GENOMIC DNA]</scope>
    <source>
        <strain evidence="14 15">TSB47</strain>
    </source>
</reference>
<keyword evidence="15" id="KW-1185">Reference proteome</keyword>
<evidence type="ECO:0000256" key="10">
    <source>
        <dbReference type="ARBA" id="ARBA00023136"/>
    </source>
</evidence>
<dbReference type="AlphaFoldDB" id="A0A178IJM2"/>
<comment type="similarity">
    <text evidence="12">Belongs to the TonB-dependent receptor family.</text>
</comment>
<evidence type="ECO:0000256" key="6">
    <source>
        <dbReference type="ARBA" id="ARBA00022729"/>
    </source>
</evidence>
<evidence type="ECO:0000256" key="9">
    <source>
        <dbReference type="ARBA" id="ARBA00023077"/>
    </source>
</evidence>
<sequence>MTAATFAQTAERPSSDLVPIDDEEIVTLDEFRVTSNSMRDEYIASEAISGTRTGERIADIPFSVQVLTNEFLEDFQFIDDNNPLPTVPNYSPDGGGRLRGFQPLTMRDGFSRAGPAGLANTRQIEVIMGPQSTLYGQASPGGILNYISKRPTRANRQRLTISGGSYDYLRLEFDATGPLVRGKLYYMLDVSQRFSRGQIDFGESDNKNYTLGLLWMASRNTSVSLNWEQQFVSSYDAASTPSVIIGSLAMTTNNPVPRSPYIRKNGVDMGPLLLVWRDLPAPAGVVDGVPVVARDDYSSLASFNRIGPYQDNSSRFDSLTLLVEHRFSPVWSARTNFLYYHRDMDDRSWTSGLQFDWDYQRMWARSPMTQYQTIDNYAVQSELLARFSTKNVAHKFLVAIDYARDRYDNLSQYLPNYSSSAPADLFDITDLPIDTRTLDPFDPLWYQVDYGKLTRITSDLERTYDHLGAAASLRSFFWGERLITNLSGRYRYTRGTIDSNYPGSATNTYHGAGSEDGFIYSVGANYKIFGDNLIFYANTSTSFEPSTTFDKGLVRPRESERGEGVEAGFKGTSMGTRLDYTLSAFYIEKSNVAVQNPSYDSTIDEGHGLVPQYLVDGKIRVRGVELASSLRPFRGMTLLASVGYLDSEVVEDDPQNDPSTVGKRPLSVPRVTASATAKYSFTRGWPKGFSIGVNGNYTGDRIAQYQDDRVYSGGSASAKEYVTPSLFLLNGFVSYNWKTGKRLGHSVTFNVRNALDKFYLTTSYRYGAPRNFVVTYRLNF</sequence>
<dbReference type="InterPro" id="IPR010917">
    <property type="entry name" value="TonB_rcpt_CS"/>
</dbReference>
<keyword evidence="4" id="KW-0410">Iron transport</keyword>
<dbReference type="SUPFAM" id="SSF56935">
    <property type="entry name" value="Porins"/>
    <property type="match status" value="1"/>
</dbReference>
<dbReference type="InterPro" id="IPR037066">
    <property type="entry name" value="Plug_dom_sf"/>
</dbReference>
<dbReference type="InterPro" id="IPR039426">
    <property type="entry name" value="TonB-dep_rcpt-like"/>
</dbReference>
<evidence type="ECO:0000256" key="1">
    <source>
        <dbReference type="ARBA" id="ARBA00004571"/>
    </source>
</evidence>
<keyword evidence="3 12" id="KW-1134">Transmembrane beta strand</keyword>
<dbReference type="Proteomes" id="UP000078486">
    <property type="component" value="Unassembled WGS sequence"/>
</dbReference>
<dbReference type="Gene3D" id="2.170.130.10">
    <property type="entry name" value="TonB-dependent receptor, plug domain"/>
    <property type="match status" value="1"/>
</dbReference>
<dbReference type="STRING" id="1184151.AW736_11265"/>
<dbReference type="InterPro" id="IPR012910">
    <property type="entry name" value="Plug_dom"/>
</dbReference>
<feature type="domain" description="TonB-dependent receptor plug" evidence="13">
    <location>
        <begin position="58"/>
        <end position="143"/>
    </location>
</feature>
<evidence type="ECO:0000259" key="13">
    <source>
        <dbReference type="Pfam" id="PF07715"/>
    </source>
</evidence>
<evidence type="ECO:0000256" key="7">
    <source>
        <dbReference type="ARBA" id="ARBA00023004"/>
    </source>
</evidence>
<keyword evidence="7" id="KW-0408">Iron</keyword>
<dbReference type="PROSITE" id="PS01156">
    <property type="entry name" value="TONB_DEPENDENT_REC_2"/>
    <property type="match status" value="1"/>
</dbReference>
<dbReference type="InterPro" id="IPR036942">
    <property type="entry name" value="Beta-barrel_TonB_sf"/>
</dbReference>
<dbReference type="PANTHER" id="PTHR32552">
    <property type="entry name" value="FERRICHROME IRON RECEPTOR-RELATED"/>
    <property type="match status" value="1"/>
</dbReference>
<dbReference type="GO" id="GO:0015344">
    <property type="term" value="F:siderophore uptake transmembrane transporter activity"/>
    <property type="evidence" value="ECO:0007669"/>
    <property type="project" value="TreeGrafter"/>
</dbReference>
<keyword evidence="6" id="KW-0732">Signal</keyword>
<evidence type="ECO:0000313" key="15">
    <source>
        <dbReference type="Proteomes" id="UP000078486"/>
    </source>
</evidence>
<evidence type="ECO:0000256" key="8">
    <source>
        <dbReference type="ARBA" id="ARBA00023065"/>
    </source>
</evidence>
<gene>
    <name evidence="14" type="ORF">AW736_11265</name>
</gene>
<evidence type="ECO:0000256" key="2">
    <source>
        <dbReference type="ARBA" id="ARBA00022448"/>
    </source>
</evidence>
<keyword evidence="9" id="KW-0798">TonB box</keyword>
<proteinExistence type="inferred from homology"/>
<comment type="subcellular location">
    <subcellularLocation>
        <location evidence="1 12">Cell outer membrane</location>
        <topology evidence="1 12">Multi-pass membrane protein</topology>
    </subcellularLocation>
</comment>
<name>A0A178IJM2_9BACT</name>
<dbReference type="Gene3D" id="2.40.170.20">
    <property type="entry name" value="TonB-dependent receptor, beta-barrel domain"/>
    <property type="match status" value="1"/>
</dbReference>
<keyword evidence="10 12" id="KW-0472">Membrane</keyword>
<keyword evidence="8" id="KW-0406">Ion transport</keyword>
<evidence type="ECO:0000256" key="12">
    <source>
        <dbReference type="PROSITE-ProRule" id="PRU01360"/>
    </source>
</evidence>
<dbReference type="GO" id="GO:0009279">
    <property type="term" value="C:cell outer membrane"/>
    <property type="evidence" value="ECO:0007669"/>
    <property type="project" value="UniProtKB-SubCell"/>
</dbReference>
<evidence type="ECO:0000256" key="11">
    <source>
        <dbReference type="ARBA" id="ARBA00023237"/>
    </source>
</evidence>
<protein>
    <recommendedName>
        <fullName evidence="13">TonB-dependent receptor plug domain-containing protein</fullName>
    </recommendedName>
</protein>
<dbReference type="Pfam" id="PF07715">
    <property type="entry name" value="Plug"/>
    <property type="match status" value="1"/>
</dbReference>
<keyword evidence="11 12" id="KW-0998">Cell outer membrane</keyword>
<keyword evidence="5 12" id="KW-0812">Transmembrane</keyword>
<dbReference type="EMBL" id="LRRQ01000076">
    <property type="protein sequence ID" value="OAM89891.1"/>
    <property type="molecule type" value="Genomic_DNA"/>
</dbReference>
<evidence type="ECO:0000256" key="4">
    <source>
        <dbReference type="ARBA" id="ARBA00022496"/>
    </source>
</evidence>
<accession>A0A178IJM2</accession>
<evidence type="ECO:0000256" key="5">
    <source>
        <dbReference type="ARBA" id="ARBA00022692"/>
    </source>
</evidence>
<dbReference type="PANTHER" id="PTHR32552:SF68">
    <property type="entry name" value="FERRICHROME OUTER MEMBRANE TRANSPORTER_PHAGE RECEPTOR"/>
    <property type="match status" value="1"/>
</dbReference>
<keyword evidence="2 12" id="KW-0813">Transport</keyword>